<feature type="transmembrane region" description="Helical" evidence="1">
    <location>
        <begin position="114"/>
        <end position="135"/>
    </location>
</feature>
<keyword evidence="1" id="KW-1133">Transmembrane helix</keyword>
<dbReference type="GO" id="GO:0080120">
    <property type="term" value="P:CAAX-box protein maturation"/>
    <property type="evidence" value="ECO:0007669"/>
    <property type="project" value="UniProtKB-ARBA"/>
</dbReference>
<sequence>MSLILLLLSIIIYFILIYTIEKKYTFEQSLIIKIALFSLLIPIFKIPFYSETPYSLYYIFIIYGIVLILLPEKWIKTSGFRLYINKKRLFLIPLSASITEEVFFRGILNELLLNVYNSIIIVSIISSFLFALIHIFNFINGIENKKYFLLTFPLRFAFGLFFSYIYFKYGLFSVIIIHFLVDFPALYRLYKLNF</sequence>
<feature type="transmembrane region" description="Helical" evidence="1">
    <location>
        <begin position="30"/>
        <end position="48"/>
    </location>
</feature>
<feature type="transmembrane region" description="Helical" evidence="1">
    <location>
        <begin position="6"/>
        <end position="21"/>
    </location>
</feature>
<evidence type="ECO:0000256" key="1">
    <source>
        <dbReference type="SAM" id="Phobius"/>
    </source>
</evidence>
<dbReference type="AlphaFoldDB" id="A0A1M4X6F0"/>
<feature type="domain" description="CAAX prenyl protease 2/Lysostaphin resistance protein A-like" evidence="2">
    <location>
        <begin position="89"/>
        <end position="183"/>
    </location>
</feature>
<dbReference type="Pfam" id="PF02517">
    <property type="entry name" value="Rce1-like"/>
    <property type="match status" value="1"/>
</dbReference>
<evidence type="ECO:0000313" key="4">
    <source>
        <dbReference type="Proteomes" id="UP000184334"/>
    </source>
</evidence>
<keyword evidence="1" id="KW-0472">Membrane</keyword>
<protein>
    <recommendedName>
        <fullName evidence="2">CAAX prenyl protease 2/Lysostaphin resistance protein A-like domain-containing protein</fullName>
    </recommendedName>
</protein>
<feature type="transmembrane region" description="Helical" evidence="1">
    <location>
        <begin position="54"/>
        <end position="70"/>
    </location>
</feature>
<proteinExistence type="predicted"/>
<keyword evidence="1" id="KW-0812">Transmembrane</keyword>
<dbReference type="Proteomes" id="UP000184334">
    <property type="component" value="Unassembled WGS sequence"/>
</dbReference>
<reference evidence="3" key="1">
    <citation type="submission" date="2016-11" db="EMBL/GenBank/DDBJ databases">
        <authorList>
            <person name="Varghese N."/>
            <person name="Submissions S."/>
        </authorList>
    </citation>
    <scope>NUCLEOTIDE SEQUENCE [LARGE SCALE GENOMIC DNA]</scope>
    <source>
        <strain evidence="3">DSM 16785</strain>
    </source>
</reference>
<dbReference type="GO" id="GO:0004175">
    <property type="term" value="F:endopeptidase activity"/>
    <property type="evidence" value="ECO:0007669"/>
    <property type="project" value="UniProtKB-ARBA"/>
</dbReference>
<gene>
    <name evidence="3" type="ORF">SAMN02745164_01350</name>
</gene>
<name>A0A1M4X6F0_MARH1</name>
<dbReference type="EMBL" id="FQUI01000020">
    <property type="protein sequence ID" value="SHE89025.1"/>
    <property type="molecule type" value="Genomic_DNA"/>
</dbReference>
<dbReference type="OrthoDB" id="9807747at2"/>
<keyword evidence="4" id="KW-1185">Reference proteome</keyword>
<comment type="caution">
    <text evidence="3">The sequence shown here is derived from an EMBL/GenBank/DDBJ whole genome shotgun (WGS) entry which is preliminary data.</text>
</comment>
<evidence type="ECO:0000259" key="2">
    <source>
        <dbReference type="Pfam" id="PF02517"/>
    </source>
</evidence>
<organism evidence="3 4">
    <name type="scientific">Marinitoga hydrogenitolerans (strain DSM 16785 / JCM 12826 / AT1271)</name>
    <dbReference type="NCBI Taxonomy" id="1122195"/>
    <lineage>
        <taxon>Bacteria</taxon>
        <taxon>Thermotogati</taxon>
        <taxon>Thermotogota</taxon>
        <taxon>Thermotogae</taxon>
        <taxon>Petrotogales</taxon>
        <taxon>Petrotogaceae</taxon>
        <taxon>Marinitoga</taxon>
    </lineage>
</organism>
<dbReference type="RefSeq" id="WP_072864776.1">
    <property type="nucleotide sequence ID" value="NZ_FQUI01000020.1"/>
</dbReference>
<accession>A0A1M4X6F0</accession>
<evidence type="ECO:0000313" key="3">
    <source>
        <dbReference type="EMBL" id="SHE89025.1"/>
    </source>
</evidence>
<dbReference type="InterPro" id="IPR003675">
    <property type="entry name" value="Rce1/LyrA-like_dom"/>
</dbReference>
<dbReference type="STRING" id="1122195.SAMN02745164_01350"/>